<dbReference type="EMBL" id="JANBUY010000030">
    <property type="protein sequence ID" value="KAJ2866818.1"/>
    <property type="molecule type" value="Genomic_DNA"/>
</dbReference>
<evidence type="ECO:0000313" key="2">
    <source>
        <dbReference type="EMBL" id="KAJ2866818.1"/>
    </source>
</evidence>
<accession>A0A9W8ILA1</accession>
<dbReference type="AlphaFoldDB" id="A0A9W8ILA1"/>
<comment type="caution">
    <text evidence="2">The sequence shown here is derived from an EMBL/GenBank/DDBJ whole genome shotgun (WGS) entry which is preliminary data.</text>
</comment>
<protein>
    <recommendedName>
        <fullName evidence="1">F-box domain-containing protein</fullName>
    </recommendedName>
</protein>
<gene>
    <name evidence="2" type="ORF">GGH94_001294</name>
</gene>
<dbReference type="Proteomes" id="UP001140074">
    <property type="component" value="Unassembled WGS sequence"/>
</dbReference>
<evidence type="ECO:0000259" key="1">
    <source>
        <dbReference type="PROSITE" id="PS50181"/>
    </source>
</evidence>
<name>A0A9W8ILA1_9FUNG</name>
<organism evidence="2 3">
    <name type="scientific">Coemansia aciculifera</name>
    <dbReference type="NCBI Taxonomy" id="417176"/>
    <lineage>
        <taxon>Eukaryota</taxon>
        <taxon>Fungi</taxon>
        <taxon>Fungi incertae sedis</taxon>
        <taxon>Zoopagomycota</taxon>
        <taxon>Kickxellomycotina</taxon>
        <taxon>Kickxellomycetes</taxon>
        <taxon>Kickxellales</taxon>
        <taxon>Kickxellaceae</taxon>
        <taxon>Coemansia</taxon>
    </lineage>
</organism>
<feature type="domain" description="F-box" evidence="1">
    <location>
        <begin position="252"/>
        <end position="299"/>
    </location>
</feature>
<proteinExistence type="predicted"/>
<dbReference type="PROSITE" id="PS50181">
    <property type="entry name" value="FBOX"/>
    <property type="match status" value="1"/>
</dbReference>
<reference evidence="2" key="1">
    <citation type="submission" date="2022-07" db="EMBL/GenBank/DDBJ databases">
        <title>Phylogenomic reconstructions and comparative analyses of Kickxellomycotina fungi.</title>
        <authorList>
            <person name="Reynolds N.K."/>
            <person name="Stajich J.E."/>
            <person name="Barry K."/>
            <person name="Grigoriev I.V."/>
            <person name="Crous P."/>
            <person name="Smith M.E."/>
        </authorList>
    </citation>
    <scope>NUCLEOTIDE SEQUENCE</scope>
    <source>
        <strain evidence="2">RSA 476</strain>
    </source>
</reference>
<dbReference type="InterPro" id="IPR036047">
    <property type="entry name" value="F-box-like_dom_sf"/>
</dbReference>
<dbReference type="SMART" id="SM00256">
    <property type="entry name" value="FBOX"/>
    <property type="match status" value="1"/>
</dbReference>
<dbReference type="Gene3D" id="1.20.1280.50">
    <property type="match status" value="1"/>
</dbReference>
<evidence type="ECO:0000313" key="3">
    <source>
        <dbReference type="Proteomes" id="UP001140074"/>
    </source>
</evidence>
<dbReference type="SUPFAM" id="SSF81383">
    <property type="entry name" value="F-box domain"/>
    <property type="match status" value="1"/>
</dbReference>
<keyword evidence="3" id="KW-1185">Reference proteome</keyword>
<sequence length="399" mass="44082">MVHFRTFGSTGKPCYVPRSHEQQAELTTRDRRHLCNTRILGWHGISHPGLTWKYSETQNAMMCLGYSCAVYREFDLTLPDCCVSVHRSCYALLAGHLERAEGSLVGGQNLLQHISVHIDSRGVLSADSLYRSINYQPRIPPRLKLRQAAKPYAWLMCDPTDLPSIPTPMLYIDVQDQGGQRQGVDIPRGLGHSSCKLSSDEANLYLAEQTHIIPTQLLTPPPSPTSSMSEGMEVLVSRARSAVELVPERPSFSELLHLPPHILLSIVSHLPASDMLHLSQTCTQMRNYLSANSAVWTQMCRTNLAYTPKHLFNQQAAEYYLGIRGNHRLESLVRLPVGPENLGVSVVIEPVFAPNDLEVEAGARGRKTNGESVVGSLALPFSCVSAGAGATDWPVKRLT</sequence>
<dbReference type="Pfam" id="PF12937">
    <property type="entry name" value="F-box-like"/>
    <property type="match status" value="1"/>
</dbReference>
<dbReference type="InterPro" id="IPR001810">
    <property type="entry name" value="F-box_dom"/>
</dbReference>